<evidence type="ECO:0000256" key="1">
    <source>
        <dbReference type="SAM" id="MobiDB-lite"/>
    </source>
</evidence>
<keyword evidence="3" id="KW-1185">Reference proteome</keyword>
<proteinExistence type="predicted"/>
<feature type="region of interest" description="Disordered" evidence="1">
    <location>
        <begin position="1"/>
        <end position="28"/>
    </location>
</feature>
<dbReference type="InterPro" id="IPR038781">
    <property type="entry name" value="C365.16-ike"/>
</dbReference>
<organism evidence="2 3">
    <name type="scientific">Humicola insolens</name>
    <name type="common">Soft-rot fungus</name>
    <dbReference type="NCBI Taxonomy" id="85995"/>
    <lineage>
        <taxon>Eukaryota</taxon>
        <taxon>Fungi</taxon>
        <taxon>Dikarya</taxon>
        <taxon>Ascomycota</taxon>
        <taxon>Pezizomycotina</taxon>
        <taxon>Sordariomycetes</taxon>
        <taxon>Sordariomycetidae</taxon>
        <taxon>Sordariales</taxon>
        <taxon>Chaetomiaceae</taxon>
        <taxon>Mycothermus</taxon>
    </lineage>
</organism>
<dbReference type="Proteomes" id="UP001583172">
    <property type="component" value="Unassembled WGS sequence"/>
</dbReference>
<comment type="caution">
    <text evidence="2">The sequence shown here is derived from an EMBL/GenBank/DDBJ whole genome shotgun (WGS) entry which is preliminary data.</text>
</comment>
<evidence type="ECO:0000313" key="3">
    <source>
        <dbReference type="Proteomes" id="UP001583172"/>
    </source>
</evidence>
<name>A0ABR3VPH9_HUMIN</name>
<gene>
    <name evidence="2" type="ORF">VTJ49DRAFT_3213</name>
</gene>
<evidence type="ECO:0000313" key="2">
    <source>
        <dbReference type="EMBL" id="KAL1843078.1"/>
    </source>
</evidence>
<reference evidence="2 3" key="1">
    <citation type="journal article" date="2024" name="Commun. Biol.">
        <title>Comparative genomic analysis of thermophilic fungi reveals convergent evolutionary adaptations and gene losses.</title>
        <authorList>
            <person name="Steindorff A.S."/>
            <person name="Aguilar-Pontes M.V."/>
            <person name="Robinson A.J."/>
            <person name="Andreopoulos B."/>
            <person name="LaButti K."/>
            <person name="Kuo A."/>
            <person name="Mondo S."/>
            <person name="Riley R."/>
            <person name="Otillar R."/>
            <person name="Haridas S."/>
            <person name="Lipzen A."/>
            <person name="Grimwood J."/>
            <person name="Schmutz J."/>
            <person name="Clum A."/>
            <person name="Reid I.D."/>
            <person name="Moisan M.C."/>
            <person name="Butler G."/>
            <person name="Nguyen T.T.M."/>
            <person name="Dewar K."/>
            <person name="Conant G."/>
            <person name="Drula E."/>
            <person name="Henrissat B."/>
            <person name="Hansel C."/>
            <person name="Singer S."/>
            <person name="Hutchinson M.I."/>
            <person name="de Vries R.P."/>
            <person name="Natvig D.O."/>
            <person name="Powell A.J."/>
            <person name="Tsang A."/>
            <person name="Grigoriev I.V."/>
        </authorList>
    </citation>
    <scope>NUCLEOTIDE SEQUENCE [LARGE SCALE GENOMIC DNA]</scope>
    <source>
        <strain evidence="2 3">CBS 620.91</strain>
    </source>
</reference>
<accession>A0ABR3VPH9</accession>
<dbReference type="PANTHER" id="PTHR37845:SF1">
    <property type="entry name" value="SEQUENCE ORPHAN"/>
    <property type="match status" value="1"/>
</dbReference>
<dbReference type="PANTHER" id="PTHR37845">
    <property type="entry name" value="SEQUENCE ORPHAN"/>
    <property type="match status" value="1"/>
</dbReference>
<sequence length="297" mass="31232">MEDGAVSKLIPPTPPILRSTTADPEPRNTKNLASRLGVDLLSASIAAGLVAPFITIIDRSIIENASGRRPLSHSLRTSLTTLLRHPAQTLLSRPCALVFTVYAATFLTANTLDTAVATARALPVTHVDAGVVKFAASSAANIAACAYKDQAFARLFGAGVVSRPVRWSSYVMFAARDCMTVFASFNVPPVLGPVLTGLMDGDGEGGSVSVVSGQTLAQFVAPAAVQPVSTLSHLWGLDLYNHPAGATGASGWRERWGRVRRSWAVSTAARVCRIVPAFGLGGVVNSKVRQELMGRLA</sequence>
<dbReference type="EMBL" id="JAZGSY010000025">
    <property type="protein sequence ID" value="KAL1843078.1"/>
    <property type="molecule type" value="Genomic_DNA"/>
</dbReference>
<evidence type="ECO:0008006" key="4">
    <source>
        <dbReference type="Google" id="ProtNLM"/>
    </source>
</evidence>
<protein>
    <recommendedName>
        <fullName evidence="4">Sequence orphan</fullName>
    </recommendedName>
</protein>